<dbReference type="InterPro" id="IPR039421">
    <property type="entry name" value="Type_1_exporter"/>
</dbReference>
<proteinExistence type="predicted"/>
<feature type="transmembrane region" description="Helical" evidence="5">
    <location>
        <begin position="174"/>
        <end position="191"/>
    </location>
</feature>
<dbReference type="CDD" id="cd18544">
    <property type="entry name" value="ABC_6TM_TmrA_like"/>
    <property type="match status" value="1"/>
</dbReference>
<protein>
    <recommendedName>
        <fullName evidence="6">ABC transmembrane type-1 domain-containing protein</fullName>
    </recommendedName>
</protein>
<feature type="transmembrane region" description="Helical" evidence="5">
    <location>
        <begin position="63"/>
        <end position="83"/>
    </location>
</feature>
<dbReference type="Gene3D" id="1.20.1560.10">
    <property type="entry name" value="ABC transporter type 1, transmembrane domain"/>
    <property type="match status" value="1"/>
</dbReference>
<sequence>EKLLIQDMTFYDENKSGKLVSRVTSDTDTIGNMVQLTTSFLINIFVMLTIMVILLVTDVLLALIALSTLPFLFGVAMGARILAKRTSKKWRKTIAILNANVSESISGIEITKSFNQEAEGFTRFKEINQNNYRAAFFRAIGISIYFPFVEMIFGIGTFLILYFGGNWTIVTERIEISTLIFFILMLNRFFFPLMQITQFFNQFEAGLAAVERIFSLMDSNPGVVEDENPVSINEVKGDITFKDMTFFYLPNEPLYKQFTLDIPSG</sequence>
<dbReference type="GO" id="GO:0015421">
    <property type="term" value="F:ABC-type oligopeptide transporter activity"/>
    <property type="evidence" value="ECO:0007669"/>
    <property type="project" value="TreeGrafter"/>
</dbReference>
<organism evidence="7">
    <name type="scientific">marine sediment metagenome</name>
    <dbReference type="NCBI Taxonomy" id="412755"/>
    <lineage>
        <taxon>unclassified sequences</taxon>
        <taxon>metagenomes</taxon>
        <taxon>ecological metagenomes</taxon>
    </lineage>
</organism>
<evidence type="ECO:0000313" key="7">
    <source>
        <dbReference type="EMBL" id="GAH63835.1"/>
    </source>
</evidence>
<evidence type="ECO:0000256" key="1">
    <source>
        <dbReference type="ARBA" id="ARBA00004141"/>
    </source>
</evidence>
<feature type="non-terminal residue" evidence="7">
    <location>
        <position position="265"/>
    </location>
</feature>
<dbReference type="GO" id="GO:0005524">
    <property type="term" value="F:ATP binding"/>
    <property type="evidence" value="ECO:0007669"/>
    <property type="project" value="InterPro"/>
</dbReference>
<evidence type="ECO:0000256" key="2">
    <source>
        <dbReference type="ARBA" id="ARBA00022692"/>
    </source>
</evidence>
<feature type="domain" description="ABC transmembrane type-1" evidence="6">
    <location>
        <begin position="1"/>
        <end position="205"/>
    </location>
</feature>
<evidence type="ECO:0000256" key="5">
    <source>
        <dbReference type="SAM" id="Phobius"/>
    </source>
</evidence>
<accession>X1I3E7</accession>
<reference evidence="7" key="1">
    <citation type="journal article" date="2014" name="Front. Microbiol.">
        <title>High frequency of phylogenetically diverse reductive dehalogenase-homologous genes in deep subseafloor sedimentary metagenomes.</title>
        <authorList>
            <person name="Kawai M."/>
            <person name="Futagami T."/>
            <person name="Toyoda A."/>
            <person name="Takaki Y."/>
            <person name="Nishi S."/>
            <person name="Hori S."/>
            <person name="Arai W."/>
            <person name="Tsubouchi T."/>
            <person name="Morono Y."/>
            <person name="Uchiyama I."/>
            <person name="Ito T."/>
            <person name="Fujiyama A."/>
            <person name="Inagaki F."/>
            <person name="Takami H."/>
        </authorList>
    </citation>
    <scope>NUCLEOTIDE SEQUENCE</scope>
    <source>
        <strain evidence="7">Expedition CK06-06</strain>
    </source>
</reference>
<comment type="caution">
    <text evidence="7">The sequence shown here is derived from an EMBL/GenBank/DDBJ whole genome shotgun (WGS) entry which is preliminary data.</text>
</comment>
<dbReference type="SUPFAM" id="SSF90123">
    <property type="entry name" value="ABC transporter transmembrane region"/>
    <property type="match status" value="1"/>
</dbReference>
<name>X1I3E7_9ZZZZ</name>
<dbReference type="PROSITE" id="PS50929">
    <property type="entry name" value="ABC_TM1F"/>
    <property type="match status" value="1"/>
</dbReference>
<evidence type="ECO:0000256" key="4">
    <source>
        <dbReference type="ARBA" id="ARBA00023136"/>
    </source>
</evidence>
<dbReference type="InterPro" id="IPR036640">
    <property type="entry name" value="ABC1_TM_sf"/>
</dbReference>
<feature type="non-terminal residue" evidence="7">
    <location>
        <position position="1"/>
    </location>
</feature>
<keyword evidence="2 5" id="KW-0812">Transmembrane</keyword>
<keyword evidence="4 5" id="KW-0472">Membrane</keyword>
<evidence type="ECO:0000256" key="3">
    <source>
        <dbReference type="ARBA" id="ARBA00022989"/>
    </source>
</evidence>
<keyword evidence="3 5" id="KW-1133">Transmembrane helix</keyword>
<feature type="transmembrane region" description="Helical" evidence="5">
    <location>
        <begin position="40"/>
        <end position="57"/>
    </location>
</feature>
<dbReference type="PANTHER" id="PTHR43394:SF1">
    <property type="entry name" value="ATP-BINDING CASSETTE SUB-FAMILY B MEMBER 10, MITOCHONDRIAL"/>
    <property type="match status" value="1"/>
</dbReference>
<evidence type="ECO:0000259" key="6">
    <source>
        <dbReference type="PROSITE" id="PS50929"/>
    </source>
</evidence>
<gene>
    <name evidence="7" type="ORF">S03H2_48355</name>
</gene>
<dbReference type="PANTHER" id="PTHR43394">
    <property type="entry name" value="ATP-DEPENDENT PERMEASE MDL1, MITOCHONDRIAL"/>
    <property type="match status" value="1"/>
</dbReference>
<dbReference type="GO" id="GO:0016020">
    <property type="term" value="C:membrane"/>
    <property type="evidence" value="ECO:0007669"/>
    <property type="project" value="UniProtKB-SubCell"/>
</dbReference>
<dbReference type="AlphaFoldDB" id="X1I3E7"/>
<comment type="subcellular location">
    <subcellularLocation>
        <location evidence="1">Membrane</location>
        <topology evidence="1">Multi-pass membrane protein</topology>
    </subcellularLocation>
</comment>
<dbReference type="InterPro" id="IPR011527">
    <property type="entry name" value="ABC1_TM_dom"/>
</dbReference>
<dbReference type="Pfam" id="PF00664">
    <property type="entry name" value="ABC_membrane"/>
    <property type="match status" value="1"/>
</dbReference>
<feature type="transmembrane region" description="Helical" evidence="5">
    <location>
        <begin position="135"/>
        <end position="162"/>
    </location>
</feature>
<dbReference type="EMBL" id="BARU01030480">
    <property type="protein sequence ID" value="GAH63835.1"/>
    <property type="molecule type" value="Genomic_DNA"/>
</dbReference>